<feature type="chain" id="PRO_5047240837" description="DUF4142 domain-containing protein" evidence="1">
    <location>
        <begin position="20"/>
        <end position="190"/>
    </location>
</feature>
<sequence>MKKTLLLLTFLLIAQTNFARVSNRDAYARYLYSLNMMSKLFSKLYDNADIIARRPDRIGMKTFAVNFNKKVGVLIINQNNLINLINHGGFKDHHFPNTYRIMQQNLVDMKNILLNNRPQIDNLRLPDFNSAEIYNVLDFRIYENDELLRQAAQNIRHKAFRHKVIDNLTQGVILLNECRSKVAALYSKIK</sequence>
<evidence type="ECO:0008006" key="4">
    <source>
        <dbReference type="Google" id="ProtNLM"/>
    </source>
</evidence>
<reference evidence="3" key="1">
    <citation type="journal article" date="2019" name="Int. J. Syst. Evol. Microbiol.">
        <title>The Global Catalogue of Microorganisms (GCM) 10K type strain sequencing project: providing services to taxonomists for standard genome sequencing and annotation.</title>
        <authorList>
            <consortium name="The Broad Institute Genomics Platform"/>
            <consortium name="The Broad Institute Genome Sequencing Center for Infectious Disease"/>
            <person name="Wu L."/>
            <person name="Ma J."/>
        </authorList>
    </citation>
    <scope>NUCLEOTIDE SEQUENCE [LARGE SCALE GENOMIC DNA]</scope>
    <source>
        <strain evidence="3">JCM 17085</strain>
    </source>
</reference>
<accession>A0ABP7WGB7</accession>
<protein>
    <recommendedName>
        <fullName evidence="4">DUF4142 domain-containing protein</fullName>
    </recommendedName>
</protein>
<dbReference type="RefSeq" id="WP_345101013.1">
    <property type="nucleotide sequence ID" value="NZ_BAABCV010000002.1"/>
</dbReference>
<dbReference type="Proteomes" id="UP001500841">
    <property type="component" value="Unassembled WGS sequence"/>
</dbReference>
<dbReference type="EMBL" id="BAABCV010000002">
    <property type="protein sequence ID" value="GAA4088065.1"/>
    <property type="molecule type" value="Genomic_DNA"/>
</dbReference>
<gene>
    <name evidence="2" type="ORF">GCM10022392_06540</name>
</gene>
<name>A0ABP7WGB7_9SPHI</name>
<evidence type="ECO:0000256" key="1">
    <source>
        <dbReference type="SAM" id="SignalP"/>
    </source>
</evidence>
<feature type="signal peptide" evidence="1">
    <location>
        <begin position="1"/>
        <end position="19"/>
    </location>
</feature>
<proteinExistence type="predicted"/>
<keyword evidence="3" id="KW-1185">Reference proteome</keyword>
<keyword evidence="1" id="KW-0732">Signal</keyword>
<evidence type="ECO:0000313" key="2">
    <source>
        <dbReference type="EMBL" id="GAA4088065.1"/>
    </source>
</evidence>
<organism evidence="2 3">
    <name type="scientific">Mucilaginibacter panaciglaebae</name>
    <dbReference type="NCBI Taxonomy" id="502331"/>
    <lineage>
        <taxon>Bacteria</taxon>
        <taxon>Pseudomonadati</taxon>
        <taxon>Bacteroidota</taxon>
        <taxon>Sphingobacteriia</taxon>
        <taxon>Sphingobacteriales</taxon>
        <taxon>Sphingobacteriaceae</taxon>
        <taxon>Mucilaginibacter</taxon>
    </lineage>
</organism>
<comment type="caution">
    <text evidence="2">The sequence shown here is derived from an EMBL/GenBank/DDBJ whole genome shotgun (WGS) entry which is preliminary data.</text>
</comment>
<evidence type="ECO:0000313" key="3">
    <source>
        <dbReference type="Proteomes" id="UP001500841"/>
    </source>
</evidence>